<dbReference type="PRINTS" id="PR00039">
    <property type="entry name" value="HTHLYSR"/>
</dbReference>
<comment type="caution">
    <text evidence="6">The sequence shown here is derived from an EMBL/GenBank/DDBJ whole genome shotgun (WGS) entry which is preliminary data.</text>
</comment>
<dbReference type="EMBL" id="JAGGKG010000001">
    <property type="protein sequence ID" value="MBP1903600.1"/>
    <property type="molecule type" value="Genomic_DNA"/>
</dbReference>
<name>A0ABS4FM02_9BACL</name>
<dbReference type="RefSeq" id="WP_210087286.1">
    <property type="nucleotide sequence ID" value="NZ_JAGGKG010000001.1"/>
</dbReference>
<keyword evidence="2" id="KW-0805">Transcription regulation</keyword>
<evidence type="ECO:0000256" key="1">
    <source>
        <dbReference type="ARBA" id="ARBA00009437"/>
    </source>
</evidence>
<evidence type="ECO:0000256" key="3">
    <source>
        <dbReference type="ARBA" id="ARBA00023125"/>
    </source>
</evidence>
<accession>A0ABS4FM02</accession>
<feature type="domain" description="HTH lysR-type" evidence="5">
    <location>
        <begin position="1"/>
        <end position="58"/>
    </location>
</feature>
<comment type="similarity">
    <text evidence="1">Belongs to the LysR transcriptional regulatory family.</text>
</comment>
<reference evidence="6 7" key="1">
    <citation type="submission" date="2021-03" db="EMBL/GenBank/DDBJ databases">
        <title>Genomic Encyclopedia of Type Strains, Phase IV (KMG-IV): sequencing the most valuable type-strain genomes for metagenomic binning, comparative biology and taxonomic classification.</title>
        <authorList>
            <person name="Goeker M."/>
        </authorList>
    </citation>
    <scope>NUCLEOTIDE SEQUENCE [LARGE SCALE GENOMIC DNA]</scope>
    <source>
        <strain evidence="6 7">DSM 14349</strain>
    </source>
</reference>
<dbReference type="CDD" id="cd05466">
    <property type="entry name" value="PBP2_LTTR_substrate"/>
    <property type="match status" value="1"/>
</dbReference>
<dbReference type="Pfam" id="PF00126">
    <property type="entry name" value="HTH_1"/>
    <property type="match status" value="1"/>
</dbReference>
<evidence type="ECO:0000256" key="4">
    <source>
        <dbReference type="ARBA" id="ARBA00023163"/>
    </source>
</evidence>
<protein>
    <submittedName>
        <fullName evidence="6">DNA-binding transcriptional LysR family regulator</fullName>
    </submittedName>
</protein>
<dbReference type="PANTHER" id="PTHR30346:SF0">
    <property type="entry name" value="HCA OPERON TRANSCRIPTIONAL ACTIVATOR HCAR"/>
    <property type="match status" value="1"/>
</dbReference>
<dbReference type="PROSITE" id="PS50931">
    <property type="entry name" value="HTH_LYSR"/>
    <property type="match status" value="1"/>
</dbReference>
<organism evidence="6 7">
    <name type="scientific">Paenibacillus turicensis</name>
    <dbReference type="NCBI Taxonomy" id="160487"/>
    <lineage>
        <taxon>Bacteria</taxon>
        <taxon>Bacillati</taxon>
        <taxon>Bacillota</taxon>
        <taxon>Bacilli</taxon>
        <taxon>Bacillales</taxon>
        <taxon>Paenibacillaceae</taxon>
        <taxon>Paenibacillus</taxon>
    </lineage>
</organism>
<keyword evidence="3 6" id="KW-0238">DNA-binding</keyword>
<evidence type="ECO:0000259" key="5">
    <source>
        <dbReference type="PROSITE" id="PS50931"/>
    </source>
</evidence>
<dbReference type="Pfam" id="PF03466">
    <property type="entry name" value="LysR_substrate"/>
    <property type="match status" value="1"/>
</dbReference>
<keyword evidence="7" id="KW-1185">Reference proteome</keyword>
<proteinExistence type="inferred from homology"/>
<sequence length="310" mass="35382">MTLQQLKYAIEIANCGSMNEAAKRLFISQPSLSNAIKELENELGIAIFERSNRGIVTSEAGIEFLGYARQVIEQMEFMESRYKGEQFRGVQFSMSTQHYPFVVDAYVRLLQSYDAEEYNLVLRETRTLDIIEDVRSLRSDIGVLYINEQNAKVMNKLFSDHHLKFTPLLNASPHIYVSSQHPLAAKEELTMEDVSPYPYLSFEQGEQHSLNFIEEIVRTVQPARSIKVSDRATLRDILLGTQGYTIGTGLLTSDLTGSELRSIPLLIEQAATIGWIAHKDIQLGDIAKRYIDILNDIVTEVQFNYNYWLL</sequence>
<evidence type="ECO:0000313" key="6">
    <source>
        <dbReference type="EMBL" id="MBP1903600.1"/>
    </source>
</evidence>
<dbReference type="SUPFAM" id="SSF46785">
    <property type="entry name" value="Winged helix' DNA-binding domain"/>
    <property type="match status" value="1"/>
</dbReference>
<dbReference type="InterPro" id="IPR005119">
    <property type="entry name" value="LysR_subst-bd"/>
</dbReference>
<evidence type="ECO:0000313" key="7">
    <source>
        <dbReference type="Proteomes" id="UP001519272"/>
    </source>
</evidence>
<dbReference type="InterPro" id="IPR000847">
    <property type="entry name" value="LysR_HTH_N"/>
</dbReference>
<dbReference type="InterPro" id="IPR036388">
    <property type="entry name" value="WH-like_DNA-bd_sf"/>
</dbReference>
<dbReference type="Gene3D" id="3.40.190.10">
    <property type="entry name" value="Periplasmic binding protein-like II"/>
    <property type="match status" value="2"/>
</dbReference>
<dbReference type="InterPro" id="IPR036390">
    <property type="entry name" value="WH_DNA-bd_sf"/>
</dbReference>
<dbReference type="GO" id="GO:0003677">
    <property type="term" value="F:DNA binding"/>
    <property type="evidence" value="ECO:0007669"/>
    <property type="project" value="UniProtKB-KW"/>
</dbReference>
<dbReference type="Gene3D" id="1.10.10.10">
    <property type="entry name" value="Winged helix-like DNA-binding domain superfamily/Winged helix DNA-binding domain"/>
    <property type="match status" value="1"/>
</dbReference>
<dbReference type="SUPFAM" id="SSF53850">
    <property type="entry name" value="Periplasmic binding protein-like II"/>
    <property type="match status" value="1"/>
</dbReference>
<keyword evidence="4" id="KW-0804">Transcription</keyword>
<gene>
    <name evidence="6" type="ORF">J2Z32_000212</name>
</gene>
<dbReference type="PANTHER" id="PTHR30346">
    <property type="entry name" value="TRANSCRIPTIONAL DUAL REGULATOR HCAR-RELATED"/>
    <property type="match status" value="1"/>
</dbReference>
<evidence type="ECO:0000256" key="2">
    <source>
        <dbReference type="ARBA" id="ARBA00023015"/>
    </source>
</evidence>
<dbReference type="Proteomes" id="UP001519272">
    <property type="component" value="Unassembled WGS sequence"/>
</dbReference>